<dbReference type="PRINTS" id="PR00742">
    <property type="entry name" value="GLHYDRLASE35"/>
</dbReference>
<dbReference type="InterPro" id="IPR008979">
    <property type="entry name" value="Galactose-bd-like_sf"/>
</dbReference>
<evidence type="ECO:0000256" key="13">
    <source>
        <dbReference type="SAM" id="SignalP"/>
    </source>
</evidence>
<feature type="domain" description="SUEL-type lectin" evidence="14">
    <location>
        <begin position="732"/>
        <end position="818"/>
    </location>
</feature>
<dbReference type="FunFam" id="2.60.120.260:FF:000050">
    <property type="entry name" value="Beta-galactosidase"/>
    <property type="match status" value="1"/>
</dbReference>
<evidence type="ECO:0000256" key="2">
    <source>
        <dbReference type="ARBA" id="ARBA00004271"/>
    </source>
</evidence>
<dbReference type="PROSITE" id="PS01182">
    <property type="entry name" value="GLYCOSYL_HYDROL_F35"/>
    <property type="match status" value="1"/>
</dbReference>
<dbReference type="RefSeq" id="XP_022954920.1">
    <property type="nucleotide sequence ID" value="XM_023099152.1"/>
</dbReference>
<dbReference type="SUPFAM" id="SSF49785">
    <property type="entry name" value="Galactose-binding domain-like"/>
    <property type="match status" value="2"/>
</dbReference>
<evidence type="ECO:0000256" key="1">
    <source>
        <dbReference type="ARBA" id="ARBA00001412"/>
    </source>
</evidence>
<dbReference type="GeneID" id="111457030"/>
<dbReference type="Gene3D" id="2.60.120.740">
    <property type="match status" value="1"/>
</dbReference>
<evidence type="ECO:0000256" key="7">
    <source>
        <dbReference type="ARBA" id="ARBA00022729"/>
    </source>
</evidence>
<dbReference type="GO" id="GO:0048046">
    <property type="term" value="C:apoplast"/>
    <property type="evidence" value="ECO:0007669"/>
    <property type="project" value="UniProtKB-SubCell"/>
</dbReference>
<dbReference type="InterPro" id="IPR019801">
    <property type="entry name" value="Glyco_hydro_35_CS"/>
</dbReference>
<sequence>MAKTEYNVVRLQWISALVLMTTLFDDILGGNHNGSNVTYDGRSLIINGEHKLLFSGSIHYTRSTPETWSSLIAKAKAGGIDVIQTYVFWNIHEPQRGTYDFSGGRDIVRFLKEVQAQGLYASLRIGPFIEAEWNYGGLPFWLHDIPEIVYRSDNEPFKLYMQNFTTKIVNMMKSEGLYASQGGPIILSQIENEYSMVEASFHEKGPPYVKWAANMAVSLQTGVPWTMCKQDDAPDPVINACNGLECGETFVGPNSPNKPSIWTENWTSNYQVYGGEPYIRSAEDIAFHVALFIAAKNGAFVNYYMYHGGTNFGRSTAEYVITGYYDQAPLDEYGLPREPKWSHLKELHAAVKLCTKPLLSGTKSNISLGQLQKAIMFKTESGECAAFLVNRGAEDVSVLFQEVTYELPSSSISILPDCKTVAFNTKRVSVQHNTRTMKAVQMFDSSEKWQEFKELIPNFDETTLRENMLLEQTNTTKDRSDYLWYTMSVQQDSPDSQQILEVGSRAHVVHAFVNGVYAGSAHGAKNEPNFSLNNNITLRHGTNNISLLSVMVGLADSGAYLERRVVGLLRVIIGGKDYSAQTWGYKVGLSGENSQIFSGSGSNDTQWSKLDKSSQPLTWYKTQFDAPPGDDPIALNLGSMGKGAVWVNGWGIGRYWVSFLTGKGEASQKWYHVPRSFLKPTGNLLVIFEEETGNPVGITLDVVSITKTCGQVSESHYPLVASWMGEKNQSASSRRPKVRLSCPTNKNISSILFASFGTPSGDCQSYATGTCHSPSSRAVAEQLCLGKAKCSIPILNHKFGGDPCPHITKTLLVDAQCT</sequence>
<proteinExistence type="inferred from homology"/>
<dbReference type="KEGG" id="cmos:111457030"/>
<comment type="similarity">
    <text evidence="3 12">Belongs to the glycosyl hydrolase 35 family.</text>
</comment>
<dbReference type="Proteomes" id="UP000504609">
    <property type="component" value="Unplaced"/>
</dbReference>
<dbReference type="SUPFAM" id="SSF51445">
    <property type="entry name" value="(Trans)glycosidases"/>
    <property type="match status" value="1"/>
</dbReference>
<keyword evidence="10 11" id="KW-0326">Glycosidase</keyword>
<evidence type="ECO:0000256" key="9">
    <source>
        <dbReference type="ARBA" id="ARBA00023180"/>
    </source>
</evidence>
<protein>
    <recommendedName>
        <fullName evidence="4 11">Beta-galactosidase</fullName>
        <ecNumber evidence="4 11">3.2.1.23</ecNumber>
    </recommendedName>
</protein>
<keyword evidence="6" id="KW-0964">Secreted</keyword>
<name>A0A6J1GTR3_CUCMO</name>
<evidence type="ECO:0000256" key="4">
    <source>
        <dbReference type="ARBA" id="ARBA00012756"/>
    </source>
</evidence>
<dbReference type="Pfam" id="PF01301">
    <property type="entry name" value="Glyco_hydro_35"/>
    <property type="match status" value="1"/>
</dbReference>
<feature type="chain" id="PRO_5027029579" description="Beta-galactosidase" evidence="13">
    <location>
        <begin position="30"/>
        <end position="818"/>
    </location>
</feature>
<dbReference type="Pfam" id="PF21467">
    <property type="entry name" value="BetaGal_gal-bd"/>
    <property type="match status" value="1"/>
</dbReference>
<dbReference type="InterPro" id="IPR017853">
    <property type="entry name" value="GH"/>
</dbReference>
<dbReference type="GO" id="GO:0030246">
    <property type="term" value="F:carbohydrate binding"/>
    <property type="evidence" value="ECO:0007669"/>
    <property type="project" value="InterPro"/>
</dbReference>
<evidence type="ECO:0000256" key="3">
    <source>
        <dbReference type="ARBA" id="ARBA00009809"/>
    </source>
</evidence>
<evidence type="ECO:0000313" key="15">
    <source>
        <dbReference type="Proteomes" id="UP000504609"/>
    </source>
</evidence>
<keyword evidence="5" id="KW-0052">Apoplast</keyword>
<keyword evidence="9" id="KW-0325">Glycoprotein</keyword>
<dbReference type="CDD" id="cd22842">
    <property type="entry name" value="Gal_Rha_Lectin_BGal"/>
    <property type="match status" value="1"/>
</dbReference>
<dbReference type="FunFam" id="2.60.120.740:FF:000002">
    <property type="entry name" value="Beta-galactosidase"/>
    <property type="match status" value="1"/>
</dbReference>
<comment type="catalytic activity">
    <reaction evidence="1 11">
        <text>Hydrolysis of terminal non-reducing beta-D-galactose residues in beta-D-galactosides.</text>
        <dbReference type="EC" id="3.2.1.23"/>
    </reaction>
</comment>
<dbReference type="GO" id="GO:0004565">
    <property type="term" value="F:beta-galactosidase activity"/>
    <property type="evidence" value="ECO:0007669"/>
    <property type="project" value="UniProtKB-EC"/>
</dbReference>
<dbReference type="InterPro" id="IPR048913">
    <property type="entry name" value="BetaGal_gal-bd"/>
</dbReference>
<evidence type="ECO:0000256" key="6">
    <source>
        <dbReference type="ARBA" id="ARBA00022525"/>
    </source>
</evidence>
<evidence type="ECO:0000259" key="14">
    <source>
        <dbReference type="PROSITE" id="PS50228"/>
    </source>
</evidence>
<dbReference type="GO" id="GO:0005975">
    <property type="term" value="P:carbohydrate metabolic process"/>
    <property type="evidence" value="ECO:0007669"/>
    <property type="project" value="InterPro"/>
</dbReference>
<evidence type="ECO:0000256" key="5">
    <source>
        <dbReference type="ARBA" id="ARBA00022523"/>
    </source>
</evidence>
<dbReference type="Gene3D" id="3.20.20.80">
    <property type="entry name" value="Glycosidases"/>
    <property type="match status" value="1"/>
</dbReference>
<dbReference type="Gene3D" id="2.60.120.260">
    <property type="entry name" value="Galactose-binding domain-like"/>
    <property type="match status" value="1"/>
</dbReference>
<organism evidence="15 16">
    <name type="scientific">Cucurbita moschata</name>
    <name type="common">Winter crookneck squash</name>
    <name type="synonym">Cucurbita pepo var. moschata</name>
    <dbReference type="NCBI Taxonomy" id="3662"/>
    <lineage>
        <taxon>Eukaryota</taxon>
        <taxon>Viridiplantae</taxon>
        <taxon>Streptophyta</taxon>
        <taxon>Embryophyta</taxon>
        <taxon>Tracheophyta</taxon>
        <taxon>Spermatophyta</taxon>
        <taxon>Magnoliopsida</taxon>
        <taxon>eudicotyledons</taxon>
        <taxon>Gunneridae</taxon>
        <taxon>Pentapetalae</taxon>
        <taxon>rosids</taxon>
        <taxon>fabids</taxon>
        <taxon>Cucurbitales</taxon>
        <taxon>Cucurbitaceae</taxon>
        <taxon>Cucurbiteae</taxon>
        <taxon>Cucurbita</taxon>
    </lineage>
</organism>
<evidence type="ECO:0000256" key="12">
    <source>
        <dbReference type="RuleBase" id="RU003679"/>
    </source>
</evidence>
<dbReference type="InterPro" id="IPR031330">
    <property type="entry name" value="Gly_Hdrlase_35_cat"/>
</dbReference>
<dbReference type="InterPro" id="IPR000922">
    <property type="entry name" value="Lectin_gal-bd_dom"/>
</dbReference>
<dbReference type="PROSITE" id="PS50228">
    <property type="entry name" value="SUEL_LECTIN"/>
    <property type="match status" value="1"/>
</dbReference>
<dbReference type="Pfam" id="PF17834">
    <property type="entry name" value="GHD"/>
    <property type="match status" value="1"/>
</dbReference>
<dbReference type="Pfam" id="PF02140">
    <property type="entry name" value="SUEL_Lectin"/>
    <property type="match status" value="1"/>
</dbReference>
<evidence type="ECO:0000313" key="16">
    <source>
        <dbReference type="RefSeq" id="XP_022954920.1"/>
    </source>
</evidence>
<evidence type="ECO:0000256" key="10">
    <source>
        <dbReference type="ARBA" id="ARBA00023295"/>
    </source>
</evidence>
<dbReference type="InterPro" id="IPR041392">
    <property type="entry name" value="GHD"/>
</dbReference>
<keyword evidence="8 11" id="KW-0378">Hydrolase</keyword>
<feature type="signal peptide" evidence="13">
    <location>
        <begin position="1"/>
        <end position="29"/>
    </location>
</feature>
<keyword evidence="15" id="KW-1185">Reference proteome</keyword>
<evidence type="ECO:0000256" key="8">
    <source>
        <dbReference type="ARBA" id="ARBA00022801"/>
    </source>
</evidence>
<dbReference type="EC" id="3.2.1.23" evidence="4 11"/>
<gene>
    <name evidence="16" type="primary">LOC111457030</name>
</gene>
<dbReference type="InterPro" id="IPR001944">
    <property type="entry name" value="Glycoside_Hdrlase_35"/>
</dbReference>
<keyword evidence="7 13" id="KW-0732">Signal</keyword>
<comment type="subcellular location">
    <subcellularLocation>
        <location evidence="2">Secreted</location>
        <location evidence="2">Extracellular space</location>
        <location evidence="2">Apoplast</location>
    </subcellularLocation>
</comment>
<dbReference type="InterPro" id="IPR043159">
    <property type="entry name" value="Lectin_gal-bd_sf"/>
</dbReference>
<reference evidence="16" key="1">
    <citation type="submission" date="2025-08" db="UniProtKB">
        <authorList>
            <consortium name="RefSeq"/>
        </authorList>
    </citation>
    <scope>IDENTIFICATION</scope>
    <source>
        <tissue evidence="16">Young leaves</tissue>
    </source>
</reference>
<evidence type="ECO:0000256" key="11">
    <source>
        <dbReference type="RuleBase" id="RU000675"/>
    </source>
</evidence>
<dbReference type="PANTHER" id="PTHR23421">
    <property type="entry name" value="BETA-GALACTOSIDASE RELATED"/>
    <property type="match status" value="1"/>
</dbReference>
<accession>A0A6J1GTR3</accession>
<dbReference type="AlphaFoldDB" id="A0A6J1GTR3"/>
<dbReference type="FunFam" id="3.20.20.80:FF:000098">
    <property type="entry name" value="Beta-galactosidase"/>
    <property type="match status" value="1"/>
</dbReference>